<dbReference type="Gene3D" id="3.40.50.10330">
    <property type="entry name" value="Probable inorganic polyphosphate/atp-NAD kinase, domain 1"/>
    <property type="match status" value="1"/>
</dbReference>
<dbReference type="PANTHER" id="PTHR11255:SF103">
    <property type="entry name" value="DIACYLGLYCEROL KINASE"/>
    <property type="match status" value="1"/>
</dbReference>
<dbReference type="InterPro" id="IPR037607">
    <property type="entry name" value="DGK"/>
</dbReference>
<dbReference type="PROSITE" id="PS50146">
    <property type="entry name" value="DAGK"/>
    <property type="match status" value="1"/>
</dbReference>
<dbReference type="Pfam" id="PF18791">
    <property type="entry name" value="Transp_inhibit"/>
    <property type="match status" value="1"/>
</dbReference>
<dbReference type="SUPFAM" id="SSF111331">
    <property type="entry name" value="NAD kinase/diacylglycerol kinase-like"/>
    <property type="match status" value="1"/>
</dbReference>
<proteinExistence type="predicted"/>
<dbReference type="EMBL" id="NBSK02000004">
    <property type="protein sequence ID" value="KAJ0214585.1"/>
    <property type="molecule type" value="Genomic_DNA"/>
</dbReference>
<sequence length="208" mass="23202">MDQNKKRTKTLKGKPRFSDFNLVPDDWGPDVHPWLSFLAKAYPFPNDSLLLIAGKISTFILDIFELSSIEGPKVGLYLFRRVPHSRILVCGGDGTTGWVLDAIEKQSYVSPPPIAILPVGTGNDLAGVLNWGGGLGSVEKQGGLCMMLQHMEHAAVTVLDRWKISIPNHRGRPLRAPKFMNNYLGYCENCSCKTWSQAENYMANDTWH</sequence>
<organism evidence="2 3">
    <name type="scientific">Lactuca sativa</name>
    <name type="common">Garden lettuce</name>
    <dbReference type="NCBI Taxonomy" id="4236"/>
    <lineage>
        <taxon>Eukaryota</taxon>
        <taxon>Viridiplantae</taxon>
        <taxon>Streptophyta</taxon>
        <taxon>Embryophyta</taxon>
        <taxon>Tracheophyta</taxon>
        <taxon>Spermatophyta</taxon>
        <taxon>Magnoliopsida</taxon>
        <taxon>eudicotyledons</taxon>
        <taxon>Gunneridae</taxon>
        <taxon>Pentapetalae</taxon>
        <taxon>asterids</taxon>
        <taxon>campanulids</taxon>
        <taxon>Asterales</taxon>
        <taxon>Asteraceae</taxon>
        <taxon>Cichorioideae</taxon>
        <taxon>Cichorieae</taxon>
        <taxon>Lactucinae</taxon>
        <taxon>Lactuca</taxon>
    </lineage>
</organism>
<dbReference type="GO" id="GO:0004143">
    <property type="term" value="F:ATP-dependent diacylglycerol kinase activity"/>
    <property type="evidence" value="ECO:0000318"/>
    <property type="project" value="GO_Central"/>
</dbReference>
<evidence type="ECO:0000313" key="3">
    <source>
        <dbReference type="Proteomes" id="UP000235145"/>
    </source>
</evidence>
<dbReference type="InterPro" id="IPR017438">
    <property type="entry name" value="ATP-NAD_kinase_N"/>
</dbReference>
<dbReference type="Gene3D" id="3.80.10.10">
    <property type="entry name" value="Ribonuclease Inhibitor"/>
    <property type="match status" value="1"/>
</dbReference>
<dbReference type="InterPro" id="IPR041101">
    <property type="entry name" value="Transp_inhibit"/>
</dbReference>
<dbReference type="GO" id="GO:0016020">
    <property type="term" value="C:membrane"/>
    <property type="evidence" value="ECO:0000318"/>
    <property type="project" value="GO_Central"/>
</dbReference>
<dbReference type="GO" id="GO:0035556">
    <property type="term" value="P:intracellular signal transduction"/>
    <property type="evidence" value="ECO:0000318"/>
    <property type="project" value="GO_Central"/>
</dbReference>
<dbReference type="InterPro" id="IPR001206">
    <property type="entry name" value="Diacylglycerol_kinase_cat_dom"/>
</dbReference>
<dbReference type="Pfam" id="PF00781">
    <property type="entry name" value="DAGK_cat"/>
    <property type="match status" value="1"/>
</dbReference>
<protein>
    <recommendedName>
        <fullName evidence="1">DAGKc domain-containing protein</fullName>
    </recommendedName>
</protein>
<dbReference type="InterPro" id="IPR032675">
    <property type="entry name" value="LRR_dom_sf"/>
</dbReference>
<name>A0A9R1XHA0_LACSA</name>
<comment type="caution">
    <text evidence="2">The sequence shown here is derived from an EMBL/GenBank/DDBJ whole genome shotgun (WGS) entry which is preliminary data.</text>
</comment>
<accession>A0A9R1XHA0</accession>
<reference evidence="2 3" key="1">
    <citation type="journal article" date="2017" name="Nat. Commun.">
        <title>Genome assembly with in vitro proximity ligation data and whole-genome triplication in lettuce.</title>
        <authorList>
            <person name="Reyes-Chin-Wo S."/>
            <person name="Wang Z."/>
            <person name="Yang X."/>
            <person name="Kozik A."/>
            <person name="Arikit S."/>
            <person name="Song C."/>
            <person name="Xia L."/>
            <person name="Froenicke L."/>
            <person name="Lavelle D.O."/>
            <person name="Truco M.J."/>
            <person name="Xia R."/>
            <person name="Zhu S."/>
            <person name="Xu C."/>
            <person name="Xu H."/>
            <person name="Xu X."/>
            <person name="Cox K."/>
            <person name="Korf I."/>
            <person name="Meyers B.C."/>
            <person name="Michelmore R.W."/>
        </authorList>
    </citation>
    <scope>NUCLEOTIDE SEQUENCE [LARGE SCALE GENOMIC DNA]</scope>
    <source>
        <strain evidence="3">cv. Salinas</strain>
        <tissue evidence="2">Seedlings</tissue>
    </source>
</reference>
<dbReference type="PANTHER" id="PTHR11255">
    <property type="entry name" value="DIACYLGLYCEROL KINASE"/>
    <property type="match status" value="1"/>
</dbReference>
<dbReference type="Proteomes" id="UP000235145">
    <property type="component" value="Unassembled WGS sequence"/>
</dbReference>
<dbReference type="InterPro" id="IPR016064">
    <property type="entry name" value="NAD/diacylglycerol_kinase_sf"/>
</dbReference>
<evidence type="ECO:0000259" key="1">
    <source>
        <dbReference type="PROSITE" id="PS50146"/>
    </source>
</evidence>
<dbReference type="GO" id="GO:0046486">
    <property type="term" value="P:glycerolipid metabolic process"/>
    <property type="evidence" value="ECO:0000318"/>
    <property type="project" value="GO_Central"/>
</dbReference>
<feature type="domain" description="DAGKc" evidence="1">
    <location>
        <begin position="64"/>
        <end position="168"/>
    </location>
</feature>
<evidence type="ECO:0000313" key="2">
    <source>
        <dbReference type="EMBL" id="KAJ0214585.1"/>
    </source>
</evidence>
<gene>
    <name evidence="2" type="ORF">LSAT_V11C400226880</name>
</gene>
<dbReference type="AlphaFoldDB" id="A0A9R1XHA0"/>
<keyword evidence="3" id="KW-1185">Reference proteome</keyword>
<dbReference type="SMART" id="SM00046">
    <property type="entry name" value="DAGKc"/>
    <property type="match status" value="1"/>
</dbReference>